<evidence type="ECO:0000256" key="6">
    <source>
        <dbReference type="ARBA" id="ARBA00022692"/>
    </source>
</evidence>
<dbReference type="PIRSF" id="PIRSF037393">
    <property type="entry name" value="TGFRII"/>
    <property type="match status" value="1"/>
</dbReference>
<dbReference type="PROSITE" id="PS50011">
    <property type="entry name" value="PROTEIN_KINASE_DOM"/>
    <property type="match status" value="1"/>
</dbReference>
<dbReference type="GO" id="GO:0004675">
    <property type="term" value="F:transmembrane receptor protein serine/threonine kinase activity"/>
    <property type="evidence" value="ECO:0007669"/>
    <property type="project" value="UniProtKB-EC"/>
</dbReference>
<comment type="caution">
    <text evidence="21">The sequence shown here is derived from an EMBL/GenBank/DDBJ whole genome shotgun (WGS) entry which is preliminary data.</text>
</comment>
<reference evidence="21" key="1">
    <citation type="submission" date="2021-02" db="EMBL/GenBank/DDBJ databases">
        <authorList>
            <person name="Nowell W R."/>
        </authorList>
    </citation>
    <scope>NUCLEOTIDE SEQUENCE</scope>
</reference>
<keyword evidence="5" id="KW-0808">Transferase</keyword>
<evidence type="ECO:0000256" key="15">
    <source>
        <dbReference type="PIRSR" id="PIRSR037393-2"/>
    </source>
</evidence>
<keyword evidence="24" id="KW-1185">Reference proteome</keyword>
<dbReference type="GO" id="GO:0046872">
    <property type="term" value="F:metal ion binding"/>
    <property type="evidence" value="ECO:0007669"/>
    <property type="project" value="InterPro"/>
</dbReference>
<dbReference type="EMBL" id="CAJNOH010000019">
    <property type="protein sequence ID" value="CAF0765452.1"/>
    <property type="molecule type" value="Genomic_DNA"/>
</dbReference>
<keyword evidence="9" id="KW-0418">Kinase</keyword>
<accession>A0A813QDB1</accession>
<dbReference type="EC" id="2.7.11.30" evidence="3"/>
<dbReference type="EMBL" id="CAJNOL010003711">
    <property type="protein sequence ID" value="CAF1571772.1"/>
    <property type="molecule type" value="Genomic_DNA"/>
</dbReference>
<organism evidence="21 23">
    <name type="scientific">Rotaria sordida</name>
    <dbReference type="NCBI Taxonomy" id="392033"/>
    <lineage>
        <taxon>Eukaryota</taxon>
        <taxon>Metazoa</taxon>
        <taxon>Spiralia</taxon>
        <taxon>Gnathifera</taxon>
        <taxon>Rotifera</taxon>
        <taxon>Eurotatoria</taxon>
        <taxon>Bdelloidea</taxon>
        <taxon>Philodinida</taxon>
        <taxon>Philodinidae</taxon>
        <taxon>Rotaria</taxon>
    </lineage>
</organism>
<evidence type="ECO:0000256" key="2">
    <source>
        <dbReference type="ARBA" id="ARBA00009605"/>
    </source>
</evidence>
<evidence type="ECO:0000256" key="16">
    <source>
        <dbReference type="PIRSR" id="PIRSR037393-3"/>
    </source>
</evidence>
<evidence type="ECO:0000256" key="10">
    <source>
        <dbReference type="ARBA" id="ARBA00022840"/>
    </source>
</evidence>
<feature type="active site" description="Proton acceptor" evidence="14">
    <location>
        <position position="373"/>
    </location>
</feature>
<evidence type="ECO:0000256" key="12">
    <source>
        <dbReference type="ARBA" id="ARBA00023136"/>
    </source>
</evidence>
<dbReference type="Proteomes" id="UP000663854">
    <property type="component" value="Unassembled WGS sequence"/>
</dbReference>
<dbReference type="PROSITE" id="PS00107">
    <property type="entry name" value="PROTEIN_KINASE_ATP"/>
    <property type="match status" value="1"/>
</dbReference>
<keyword evidence="8 15" id="KW-0547">Nucleotide-binding</keyword>
<evidence type="ECO:0000259" key="19">
    <source>
        <dbReference type="PROSITE" id="PS50011"/>
    </source>
</evidence>
<dbReference type="PROSITE" id="PS00108">
    <property type="entry name" value="PROTEIN_KINASE_ST"/>
    <property type="match status" value="1"/>
</dbReference>
<evidence type="ECO:0000256" key="7">
    <source>
        <dbReference type="ARBA" id="ARBA00022729"/>
    </source>
</evidence>
<dbReference type="InterPro" id="IPR017441">
    <property type="entry name" value="Protein_kinase_ATP_BS"/>
</dbReference>
<dbReference type="SUPFAM" id="SSF57302">
    <property type="entry name" value="Snake toxin-like"/>
    <property type="match status" value="1"/>
</dbReference>
<evidence type="ECO:0000256" key="8">
    <source>
        <dbReference type="ARBA" id="ARBA00022741"/>
    </source>
</evidence>
<dbReference type="InterPro" id="IPR008271">
    <property type="entry name" value="Ser/Thr_kinase_AS"/>
</dbReference>
<dbReference type="PANTHER" id="PTHR23255:SF71">
    <property type="entry name" value="RECEPTOR PROTEIN SERINE_THREONINE KINASE"/>
    <property type="match status" value="1"/>
</dbReference>
<dbReference type="Pfam" id="PF01064">
    <property type="entry name" value="Activin_recp"/>
    <property type="match status" value="1"/>
</dbReference>
<dbReference type="GO" id="GO:0005524">
    <property type="term" value="F:ATP binding"/>
    <property type="evidence" value="ECO:0007669"/>
    <property type="project" value="UniProtKB-UniRule"/>
</dbReference>
<dbReference type="PROSITE" id="PS51256">
    <property type="entry name" value="GS"/>
    <property type="match status" value="1"/>
</dbReference>
<dbReference type="GO" id="GO:0071363">
    <property type="term" value="P:cellular response to growth factor stimulus"/>
    <property type="evidence" value="ECO:0007669"/>
    <property type="project" value="TreeGrafter"/>
</dbReference>
<keyword evidence="16" id="KW-1015">Disulfide bond</keyword>
<dbReference type="InterPro" id="IPR000472">
    <property type="entry name" value="Activin_recp"/>
</dbReference>
<keyword evidence="13" id="KW-0675">Receptor</keyword>
<evidence type="ECO:0000256" key="9">
    <source>
        <dbReference type="ARBA" id="ARBA00022777"/>
    </source>
</evidence>
<evidence type="ECO:0000256" key="3">
    <source>
        <dbReference type="ARBA" id="ARBA00012401"/>
    </source>
</evidence>
<evidence type="ECO:0000256" key="17">
    <source>
        <dbReference type="PROSITE-ProRule" id="PRU10141"/>
    </source>
</evidence>
<evidence type="ECO:0000256" key="1">
    <source>
        <dbReference type="ARBA" id="ARBA00004479"/>
    </source>
</evidence>
<keyword evidence="10 15" id="KW-0067">ATP-binding</keyword>
<feature type="domain" description="Protein kinase" evidence="19">
    <location>
        <begin position="245"/>
        <end position="559"/>
    </location>
</feature>
<feature type="transmembrane region" description="Helical" evidence="18">
    <location>
        <begin position="138"/>
        <end position="162"/>
    </location>
</feature>
<comment type="subcellular location">
    <subcellularLocation>
        <location evidence="1">Membrane</location>
        <topology evidence="1">Single-pass type I membrane protein</topology>
    </subcellularLocation>
</comment>
<feature type="binding site" evidence="15 17">
    <location>
        <position position="272"/>
    </location>
    <ligand>
        <name>ATP</name>
        <dbReference type="ChEBI" id="CHEBI:30616"/>
    </ligand>
</feature>
<protein>
    <recommendedName>
        <fullName evidence="3">receptor protein serine/threonine kinase</fullName>
        <ecNumber evidence="3">2.7.11.30</ecNumber>
    </recommendedName>
</protein>
<dbReference type="InterPro" id="IPR011009">
    <property type="entry name" value="Kinase-like_dom_sf"/>
</dbReference>
<dbReference type="Gene3D" id="1.10.510.10">
    <property type="entry name" value="Transferase(Phosphotransferase) domain 1"/>
    <property type="match status" value="1"/>
</dbReference>
<keyword evidence="7" id="KW-0732">Signal</keyword>
<dbReference type="GO" id="GO:0043235">
    <property type="term" value="C:receptor complex"/>
    <property type="evidence" value="ECO:0007669"/>
    <property type="project" value="InterPro"/>
</dbReference>
<name>A0A813QDB1_9BILA</name>
<dbReference type="InterPro" id="IPR017194">
    <property type="entry name" value="Transform_growth_fac-b_typ-2"/>
</dbReference>
<evidence type="ECO:0000259" key="20">
    <source>
        <dbReference type="PROSITE" id="PS51256"/>
    </source>
</evidence>
<dbReference type="GO" id="GO:0005886">
    <property type="term" value="C:plasma membrane"/>
    <property type="evidence" value="ECO:0007669"/>
    <property type="project" value="TreeGrafter"/>
</dbReference>
<evidence type="ECO:0000256" key="11">
    <source>
        <dbReference type="ARBA" id="ARBA00022989"/>
    </source>
</evidence>
<evidence type="ECO:0000256" key="4">
    <source>
        <dbReference type="ARBA" id="ARBA00022527"/>
    </source>
</evidence>
<keyword evidence="12 18" id="KW-0472">Membrane</keyword>
<feature type="domain" description="GS" evidence="20">
    <location>
        <begin position="215"/>
        <end position="244"/>
    </location>
</feature>
<dbReference type="SMART" id="SM00220">
    <property type="entry name" value="S_TKc"/>
    <property type="match status" value="1"/>
</dbReference>
<dbReference type="InterPro" id="IPR000333">
    <property type="entry name" value="TGFB_receptor"/>
</dbReference>
<dbReference type="Gene3D" id="2.10.60.10">
    <property type="entry name" value="CD59"/>
    <property type="match status" value="1"/>
</dbReference>
<dbReference type="InterPro" id="IPR003605">
    <property type="entry name" value="GS_dom"/>
</dbReference>
<keyword evidence="11 18" id="KW-1133">Transmembrane helix</keyword>
<evidence type="ECO:0000313" key="24">
    <source>
        <dbReference type="Proteomes" id="UP000663870"/>
    </source>
</evidence>
<dbReference type="PANTHER" id="PTHR23255">
    <property type="entry name" value="TRANSFORMING GROWTH FACTOR-BETA RECEPTOR TYPE I AND II"/>
    <property type="match status" value="1"/>
</dbReference>
<dbReference type="SUPFAM" id="SSF56112">
    <property type="entry name" value="Protein kinase-like (PK-like)"/>
    <property type="match status" value="1"/>
</dbReference>
<gene>
    <name evidence="22" type="ORF">JXQ802_LOCUS45278</name>
    <name evidence="21" type="ORF">PYM288_LOCUS2822</name>
</gene>
<comment type="similarity">
    <text evidence="2">Belongs to the protein kinase superfamily. TKL Ser/Thr protein kinase family. TGFB receptor subfamily.</text>
</comment>
<dbReference type="Gene3D" id="3.30.200.20">
    <property type="entry name" value="Phosphorylase Kinase, domain 1"/>
    <property type="match status" value="1"/>
</dbReference>
<feature type="disulfide bond" evidence="16">
    <location>
        <begin position="33"/>
        <end position="39"/>
    </location>
</feature>
<proteinExistence type="inferred from homology"/>
<evidence type="ECO:0000256" key="5">
    <source>
        <dbReference type="ARBA" id="ARBA00022679"/>
    </source>
</evidence>
<feature type="disulfide bond" evidence="16">
    <location>
        <begin position="86"/>
        <end position="97"/>
    </location>
</feature>
<sequence>MTTTIVISRDNNDNQIADFEVHIPLKKNITCLCTEDEQCDSNSATCQLTHEHHTCYESWTLESSDGSIHVTAGCMHNDYFFIRLMCSTNKTNRYIVCCSQRDYCNDLDAYSKEIRTSLISTISTSTLTTRLPRGNFSILILITIISIIVVILLLIGCIIMYLKHKTIKNNNKSYSKTIVYDDEHHKKNITQRLLKCFHCRTRLEQNSDQRIPSDQSLTALLDEFSTSTIGPALPLLMQRTLARQITLEEIIGAGRYGSVHRGKWREDHVAVKIFSANDERSWLREIDIYQTVCLRHENILGYIAADNKDASTYTQLWLVTEYHENGSVYDYLMTHTITIPILIKMMLSIASGLCHLHMPIDSTNGKVALAHRDLKTKNILVKKDLSCCIADLGLAVKEVRSRPQCRKDPLVSNTSNQEHVDIDIQANSRVGTQRYMAPEVLDGTLNDRSFESFKAADIYALGLVYWEILRRCQTNLNENDADPYQVPYEDILPNNPTFEQMRDVVCTRKIRPPPSPRWQTHSILRHLVRLCEELWFEDPACRLSSLNIKKQLKNQMSLIENNLSNINIESQQQLTQNDGPWTA</sequence>
<evidence type="ECO:0000256" key="18">
    <source>
        <dbReference type="SAM" id="Phobius"/>
    </source>
</evidence>
<dbReference type="AlphaFoldDB" id="A0A813QDB1"/>
<evidence type="ECO:0000313" key="22">
    <source>
        <dbReference type="EMBL" id="CAF1571772.1"/>
    </source>
</evidence>
<dbReference type="Proteomes" id="UP000663870">
    <property type="component" value="Unassembled WGS sequence"/>
</dbReference>
<keyword evidence="4" id="KW-0723">Serine/threonine-protein kinase</keyword>
<evidence type="ECO:0000313" key="21">
    <source>
        <dbReference type="EMBL" id="CAF0765452.1"/>
    </source>
</evidence>
<keyword evidence="6 18" id="KW-0812">Transmembrane</keyword>
<dbReference type="InterPro" id="IPR000719">
    <property type="entry name" value="Prot_kinase_dom"/>
</dbReference>
<dbReference type="InterPro" id="IPR045860">
    <property type="entry name" value="Snake_toxin-like_sf"/>
</dbReference>
<evidence type="ECO:0000256" key="14">
    <source>
        <dbReference type="PIRSR" id="PIRSR037393-1"/>
    </source>
</evidence>
<evidence type="ECO:0000256" key="13">
    <source>
        <dbReference type="ARBA" id="ARBA00023170"/>
    </source>
</evidence>
<dbReference type="Pfam" id="PF00069">
    <property type="entry name" value="Pkinase"/>
    <property type="match status" value="1"/>
</dbReference>
<evidence type="ECO:0000313" key="23">
    <source>
        <dbReference type="Proteomes" id="UP000663854"/>
    </source>
</evidence>